<feature type="domain" description="OLD protein-like TOPRIM" evidence="2">
    <location>
        <begin position="443"/>
        <end position="512"/>
    </location>
</feature>
<sequence>MKIRKVEIRNFRGISKAVIDLSNFTTLVGPNNIGKSTILAALNLVLDNKKPKVEDWPNQTQSDDEMLITCTFSDLEDWERAKPAISKLLNGDELIVRMKATWKENADAPNCKYYVHHSLKTTPFSETKITKVRENDLAKQILIERGANTADLYKEKREELEQYFIQSHPEHVTEDTDWHEKAFANSLQQAIPHVMYVPASFKIEDELKTTGTSPFAYLFKNKLFPRVKDDKSYSEYIDIAGKLQQKLKGQAEDGSEIDGLDDALKAVSETLNDILDFDTKVKLAVGDIDVEKLFMNAATFLIDDELETSLQYQGSGVQRALAFAMLESNAAIEAQVEGAQRTTIVLYEEPELYIHPHLMRRLKNTLQTRSDSPLWQVVCSTHSPFLIDLANQPDSIKLIKRGEGNSRIVSQLPNELFEQSDEYDEKVLLRAVLDFHPTVCESLFAKQVVVVEGDTEVAVFSMIDELVSKLEIENSKHKDITVVSAGGKWTIPAIVKVLKGLGIGYKVIHDTDAKGLTEEELVQVGNLHPYRANAKISEVAGEENVFLVNDTFEHVLWNAEKDSIKSSSKPYHSWKRTRQFLDNELDLDAACKSTLKEIIEFAFVN</sequence>
<comment type="caution">
    <text evidence="3">The sequence shown here is derived from an EMBL/GenBank/DDBJ whole genome shotgun (WGS) entry which is preliminary data.</text>
</comment>
<evidence type="ECO:0000259" key="1">
    <source>
        <dbReference type="Pfam" id="PF13175"/>
    </source>
</evidence>
<feature type="domain" description="Endonuclease GajA/Old nuclease/RecF-like AAA" evidence="1">
    <location>
        <begin position="1"/>
        <end position="387"/>
    </location>
</feature>
<evidence type="ECO:0000313" key="4">
    <source>
        <dbReference type="Proteomes" id="UP000031586"/>
    </source>
</evidence>
<protein>
    <submittedName>
        <fullName evidence="3">ATPase</fullName>
    </submittedName>
</protein>
<dbReference type="SUPFAM" id="SSF52540">
    <property type="entry name" value="P-loop containing nucleoside triphosphate hydrolases"/>
    <property type="match status" value="1"/>
</dbReference>
<evidence type="ECO:0000313" key="3">
    <source>
        <dbReference type="EMBL" id="KIF54651.1"/>
    </source>
</evidence>
<dbReference type="Proteomes" id="UP000031586">
    <property type="component" value="Unassembled WGS sequence"/>
</dbReference>
<organism evidence="3 4">
    <name type="scientific">Vibrio owensii CAIM 1854 = LMG 25443</name>
    <dbReference type="NCBI Taxonomy" id="1229493"/>
    <lineage>
        <taxon>Bacteria</taxon>
        <taxon>Pseudomonadati</taxon>
        <taxon>Pseudomonadota</taxon>
        <taxon>Gammaproteobacteria</taxon>
        <taxon>Vibrionales</taxon>
        <taxon>Vibrionaceae</taxon>
        <taxon>Vibrio</taxon>
    </lineage>
</organism>
<proteinExistence type="predicted"/>
<dbReference type="InterPro" id="IPR051396">
    <property type="entry name" value="Bact_Antivir_Def_Nuclease"/>
</dbReference>
<dbReference type="PANTHER" id="PTHR43581:SF4">
    <property type="entry name" value="ATP_GTP PHOSPHATASE"/>
    <property type="match status" value="1"/>
</dbReference>
<dbReference type="CDD" id="cd01026">
    <property type="entry name" value="TOPRIM_OLD"/>
    <property type="match status" value="1"/>
</dbReference>
<dbReference type="InterPro" id="IPR041685">
    <property type="entry name" value="AAA_GajA/Old/RecF-like"/>
</dbReference>
<dbReference type="PANTHER" id="PTHR43581">
    <property type="entry name" value="ATP/GTP PHOSPHATASE"/>
    <property type="match status" value="1"/>
</dbReference>
<dbReference type="Pfam" id="PF13175">
    <property type="entry name" value="AAA_15"/>
    <property type="match status" value="1"/>
</dbReference>
<dbReference type="InterPro" id="IPR027417">
    <property type="entry name" value="P-loop_NTPase"/>
</dbReference>
<dbReference type="RefSeq" id="WP_020195705.1">
    <property type="nucleotide sequence ID" value="NZ_BAOH01000027.1"/>
</dbReference>
<dbReference type="PATRIC" id="fig|1229493.5.peg.4297"/>
<accession>A0A0C1ZNP8</accession>
<name>A0A0C1ZNP8_9VIBR</name>
<dbReference type="AlphaFoldDB" id="A0A0C1ZNP8"/>
<dbReference type="EMBL" id="JPRD01000005">
    <property type="protein sequence ID" value="KIF54651.1"/>
    <property type="molecule type" value="Genomic_DNA"/>
</dbReference>
<reference evidence="3 4" key="1">
    <citation type="submission" date="2014-07" db="EMBL/GenBank/DDBJ databases">
        <title>Unique and conserved regions in Vibrio harveyi and related species in comparison with the shrimp pathogen Vibrio harveyi CAIM 1792.</title>
        <authorList>
            <person name="Espinoza-Valles I."/>
            <person name="Vora G."/>
            <person name="Leekitcharoenphon P."/>
            <person name="Ussery D."/>
            <person name="Hoj L."/>
            <person name="Gomez-Gil B."/>
        </authorList>
    </citation>
    <scope>NUCLEOTIDE SEQUENCE [LARGE SCALE GENOMIC DNA]</scope>
    <source>
        <strain evidence="4">CAIM 1854 / LMG 25443</strain>
    </source>
</reference>
<gene>
    <name evidence="3" type="ORF">H735_01590</name>
</gene>
<dbReference type="InterPro" id="IPR034139">
    <property type="entry name" value="TOPRIM_OLD"/>
</dbReference>
<evidence type="ECO:0000259" key="2">
    <source>
        <dbReference type="Pfam" id="PF20469"/>
    </source>
</evidence>
<dbReference type="Pfam" id="PF20469">
    <property type="entry name" value="OLD-like_TOPRIM"/>
    <property type="match status" value="1"/>
</dbReference>
<dbReference type="Gene3D" id="3.40.50.300">
    <property type="entry name" value="P-loop containing nucleotide triphosphate hydrolases"/>
    <property type="match status" value="1"/>
</dbReference>